<organism evidence="2 3">
    <name type="scientific">Candidatus Nitrospira neomarina</name>
    <dbReference type="NCBI Taxonomy" id="3020899"/>
    <lineage>
        <taxon>Bacteria</taxon>
        <taxon>Pseudomonadati</taxon>
        <taxon>Nitrospirota</taxon>
        <taxon>Nitrospiria</taxon>
        <taxon>Nitrospirales</taxon>
        <taxon>Nitrospiraceae</taxon>
        <taxon>Nitrospira</taxon>
    </lineage>
</organism>
<dbReference type="Gene3D" id="2.160.20.10">
    <property type="entry name" value="Single-stranded right-handed beta-helix, Pectin lyase-like"/>
    <property type="match status" value="3"/>
</dbReference>
<evidence type="ECO:0000259" key="1">
    <source>
        <dbReference type="SMART" id="SM00912"/>
    </source>
</evidence>
<reference evidence="2 3" key="1">
    <citation type="submission" date="2023-01" db="EMBL/GenBank/DDBJ databases">
        <title>Cultivation and genomic characterization of new, ubiquitous marine nitrite-oxidizing bacteria from the Nitrospirales.</title>
        <authorList>
            <person name="Mueller A.J."/>
            <person name="Daebeler A."/>
            <person name="Herbold C.W."/>
            <person name="Kirkegaard R.H."/>
            <person name="Daims H."/>
        </authorList>
    </citation>
    <scope>NUCLEOTIDE SEQUENCE [LARGE SCALE GENOMIC DNA]</scope>
    <source>
        <strain evidence="2 3">DK</strain>
    </source>
</reference>
<feature type="domain" description="Filamentous haemagglutinin FhaB/tRNA nuclease CdiA-like TPS" evidence="1">
    <location>
        <begin position="77"/>
        <end position="194"/>
    </location>
</feature>
<protein>
    <submittedName>
        <fullName evidence="2">Filamentous hemagglutinin N-terminal domain-containing protein</fullName>
    </submittedName>
</protein>
<dbReference type="EMBL" id="CP116968">
    <property type="protein sequence ID" value="WNM64192.1"/>
    <property type="molecule type" value="Genomic_DNA"/>
</dbReference>
<keyword evidence="3" id="KW-1185">Reference proteome</keyword>
<dbReference type="SMART" id="SM00912">
    <property type="entry name" value="Haemagg_act"/>
    <property type="match status" value="1"/>
</dbReference>
<dbReference type="InterPro" id="IPR012334">
    <property type="entry name" value="Pectin_lyas_fold"/>
</dbReference>
<sequence length="922" mass="93962">MRAWSFRDVFLNAGWLGRVFPYPQDKTPPQPLYSLPQVNSFFPLGHSRPVFVLVLSSVFLLELFYSSTFGQVVTNITPDGSMGTNVPAGCNVCNITGGTRPDNGSNLFHSFGQFDVGTTGVANFLNDSALPTSNILSRVTGGNPSNILGTIQTQGFGNANLFLMNPAGIVFGKDSTLNVGGATHFTTADYLQLSDGVQFTALPGAQDALLSIAPVAAFGFLESNPASLMVDRSTLSVEAGETLSLVGGNIEISGGNLNSPDGQINLVSIASPGTVTLGDGADIQVNATQLGPIGLSDNASVKVDGAVGGQVIIRGGQLTLDNAGISANTLGLPDGQISNAPSTSKGGINIQVTEDMIVKNISLIQADVFGGSTNGGDIILNVGGSLEILGGRFDPQLGPFDTFSGIRSFAFGGVGNAGDIEVNANKTLIDGEIVGMWSVAFSDANTGNIRLHTNGLEIIGRDPFPSFISATPVGAGQGGNLDIVVAGNISLDNGAAISAPIVGSENGGNITVEAKNLKLTNGSTIQTGTFGAGNSGKTTVILSENLDISSGSFIGSLVDVNCPGPCGAAGDLKVEAHDITIQGFRNAVDPLSSPEFTGIRTRSVAELGGNVDISGNNLFISDNGVIRSASIGSERAGNITLSLNGNLELNTKGQLLATAEGSGNAGDITVLAKNINLSGESSIRTESTSTGNAGTIQLTAADTILMDKSTVTAEAAQASGGNIKFTANEMIQLVDSTISSSVQGDENTAGGDVTLDPDFIILQNSQILAKAVAGKGGNINLVASKAVLLDAQSTLDASSQTGISGSVTIESPIQVLSGTIAPLPDQPVNVATLYASRCVAGEGGHFSTFVDSKSDSVAPTPGTFLASPVLPVTDASQHAMGHDNRTPTSEVSLSGHEAPIHLTAYTPPVLFAQATSQPVPCP</sequence>
<proteinExistence type="predicted"/>
<name>A0AA96GMR2_9BACT</name>
<dbReference type="Pfam" id="PF05860">
    <property type="entry name" value="TPS"/>
    <property type="match status" value="1"/>
</dbReference>
<dbReference type="InterPro" id="IPR011050">
    <property type="entry name" value="Pectin_lyase_fold/virulence"/>
</dbReference>
<dbReference type="AlphaFoldDB" id="A0AA96GMR2"/>
<dbReference type="KEGG" id="nneo:PQG83_13365"/>
<evidence type="ECO:0000313" key="2">
    <source>
        <dbReference type="EMBL" id="WNM64192.1"/>
    </source>
</evidence>
<evidence type="ECO:0000313" key="3">
    <source>
        <dbReference type="Proteomes" id="UP001302494"/>
    </source>
</evidence>
<gene>
    <name evidence="2" type="ORF">PQG83_13365</name>
</gene>
<accession>A0AA96GMR2</accession>
<dbReference type="NCBIfam" id="TIGR01901">
    <property type="entry name" value="adhes_NPXG"/>
    <property type="match status" value="1"/>
</dbReference>
<dbReference type="SUPFAM" id="SSF51126">
    <property type="entry name" value="Pectin lyase-like"/>
    <property type="match status" value="3"/>
</dbReference>
<dbReference type="InterPro" id="IPR008638">
    <property type="entry name" value="FhaB/CdiA-like_TPS"/>
</dbReference>
<dbReference type="Proteomes" id="UP001302494">
    <property type="component" value="Chromosome"/>
</dbReference>